<dbReference type="Gene3D" id="1.25.40.20">
    <property type="entry name" value="Ankyrin repeat-containing domain"/>
    <property type="match status" value="1"/>
</dbReference>
<dbReference type="PANTHER" id="PTHR24177">
    <property type="entry name" value="CASKIN"/>
    <property type="match status" value="1"/>
</dbReference>
<feature type="domain" description="PGG" evidence="3">
    <location>
        <begin position="440"/>
        <end position="551"/>
    </location>
</feature>
<dbReference type="Pfam" id="PF13962">
    <property type="entry name" value="PGG"/>
    <property type="match status" value="1"/>
</dbReference>
<evidence type="ECO:0000313" key="4">
    <source>
        <dbReference type="EMBL" id="KMS96701.1"/>
    </source>
</evidence>
<keyword evidence="2" id="KW-1133">Transmembrane helix</keyword>
<evidence type="ECO:0000313" key="5">
    <source>
        <dbReference type="Proteomes" id="UP000035740"/>
    </source>
</evidence>
<feature type="transmembrane region" description="Helical" evidence="2">
    <location>
        <begin position="531"/>
        <end position="553"/>
    </location>
</feature>
<dbReference type="InterPro" id="IPR036770">
    <property type="entry name" value="Ankyrin_rpt-contain_sf"/>
</dbReference>
<evidence type="ECO:0000259" key="3">
    <source>
        <dbReference type="Pfam" id="PF13962"/>
    </source>
</evidence>
<dbReference type="SMART" id="SM00248">
    <property type="entry name" value="ANK"/>
    <property type="match status" value="5"/>
</dbReference>
<feature type="transmembrane region" description="Helical" evidence="2">
    <location>
        <begin position="559"/>
        <end position="578"/>
    </location>
</feature>
<dbReference type="SUPFAM" id="SSF48403">
    <property type="entry name" value="Ankyrin repeat"/>
    <property type="match status" value="2"/>
</dbReference>
<keyword evidence="2" id="KW-0812">Transmembrane</keyword>
<dbReference type="GO" id="GO:0016020">
    <property type="term" value="C:membrane"/>
    <property type="evidence" value="ECO:0007669"/>
    <property type="project" value="TreeGrafter"/>
</dbReference>
<name>A0A7G2RMG0_BETVV</name>
<dbReference type="OMA" id="RTAKSCM"/>
<gene>
    <name evidence="4" type="ORF">BVRB_8g200070</name>
</gene>
<dbReference type="KEGG" id="bvg:104882810"/>
<dbReference type="InterPro" id="IPR026961">
    <property type="entry name" value="PGG_dom"/>
</dbReference>
<proteinExistence type="predicted"/>
<dbReference type="Gramene" id="KMS96701">
    <property type="protein sequence ID" value="KMS96701"/>
    <property type="gene ID" value="BVRB_8g200070"/>
</dbReference>
<feature type="transmembrane region" description="Helical" evidence="2">
    <location>
        <begin position="445"/>
        <end position="465"/>
    </location>
</feature>
<evidence type="ECO:0000256" key="1">
    <source>
        <dbReference type="SAM" id="MobiDB-lite"/>
    </source>
</evidence>
<dbReference type="InterPro" id="IPR002110">
    <property type="entry name" value="Ankyrin_rpt"/>
</dbReference>
<dbReference type="Proteomes" id="UP000035740">
    <property type="component" value="Unassembled WGS sequence"/>
</dbReference>
<keyword evidence="5" id="KW-1185">Reference proteome</keyword>
<organism evidence="4 5">
    <name type="scientific">Beta vulgaris subsp. vulgaris</name>
    <name type="common">Beet</name>
    <dbReference type="NCBI Taxonomy" id="3555"/>
    <lineage>
        <taxon>Eukaryota</taxon>
        <taxon>Viridiplantae</taxon>
        <taxon>Streptophyta</taxon>
        <taxon>Embryophyta</taxon>
        <taxon>Tracheophyta</taxon>
        <taxon>Spermatophyta</taxon>
        <taxon>Magnoliopsida</taxon>
        <taxon>eudicotyledons</taxon>
        <taxon>Gunneridae</taxon>
        <taxon>Pentapetalae</taxon>
        <taxon>Caryophyllales</taxon>
        <taxon>Chenopodiaceae</taxon>
        <taxon>Betoideae</taxon>
        <taxon>Beta</taxon>
    </lineage>
</organism>
<accession>A0A7G2RMG0</accession>
<protein>
    <recommendedName>
        <fullName evidence="3">PGG domain-containing protein</fullName>
    </recommendedName>
</protein>
<reference evidence="4 5" key="1">
    <citation type="journal article" date="2014" name="Nature">
        <title>The genome of the recently domesticated crop plant sugar beet (Beta vulgaris).</title>
        <authorList>
            <person name="Dohm J.C."/>
            <person name="Minoche A.E."/>
            <person name="Holtgrawe D."/>
            <person name="Capella-Gutierrez S."/>
            <person name="Zakrzewski F."/>
            <person name="Tafer H."/>
            <person name="Rupp O."/>
            <person name="Sorensen T.R."/>
            <person name="Stracke R."/>
            <person name="Reinhardt R."/>
            <person name="Goesmann A."/>
            <person name="Kraft T."/>
            <person name="Schulz B."/>
            <person name="Stadler P.F."/>
            <person name="Schmidt T."/>
            <person name="Gabaldon T."/>
            <person name="Lehrach H."/>
            <person name="Weisshaar B."/>
            <person name="Himmelbauer H."/>
        </authorList>
    </citation>
    <scope>NUCLEOTIDE SEQUENCE [LARGE SCALE GENOMIC DNA]</scope>
    <source>
        <tissue evidence="4">Taproot</tissue>
    </source>
</reference>
<evidence type="ECO:0000256" key="2">
    <source>
        <dbReference type="SAM" id="Phobius"/>
    </source>
</evidence>
<feature type="transmembrane region" description="Helical" evidence="2">
    <location>
        <begin position="485"/>
        <end position="510"/>
    </location>
</feature>
<sequence length="659" mass="74770">MSSENKILQRDFSFGYHPPEPSEDDRSVYSPPDPVSPPSEIQTSEDELDEIGDEFKHSSTTIKLYQAALTGDWEIIETIWREHNGWINTRITKGGETVLHIAAAAKHLHLVKELVNIMNDDSLALVNRVGNTALCFAAVSGVVEIARVMVDKSRMLPNIRGSQGMIPLLMAVLLGHQDMVWYLMSVTDYNLLTVEDGIELLTGAIDTDLFEVALHILRSNRNLAFYRGRKKETALHALARKPPMLDRYQLSMWQRFKKQGCSITNVEQQVVLELTQALWNEIVKLKHKEISKLICFPWRLLFVAAKLGKVEFLMVLIKSYPDILWKVDENRYSIFHIAVIHRHEEIFKLIYEIGAIKDLIATYKDDHGNNMLHLASRLAPPNRLSCVSGAALQMQRELLWFEAVKKIVRREYTEAENEDHKTPQALFSEEHEGLRVKGEQWMKKTAESCAFVATLIATVVFSAAFQLPGGVKDTGSPVLVTKPCFVIFAIANAVSLFTSTASVLMFLSILTSRYAEQDFLKSLPLKLMQGLILLLVSIATMIIAFTATFFITFQEGVRWAATIPVALIASIPVMLFAFQQFPLLLDIYYSTYKSQSIFEPCKPRLFKLPSHEHKISPHERHVSTSRNIDIPFTILVPEASMDLILKYSRNSFHGIEQPR</sequence>
<dbReference type="OrthoDB" id="1921232at2759"/>
<dbReference type="Pfam" id="PF12796">
    <property type="entry name" value="Ank_2"/>
    <property type="match status" value="1"/>
</dbReference>
<keyword evidence="2" id="KW-0472">Membrane</keyword>
<feature type="region of interest" description="Disordered" evidence="1">
    <location>
        <begin position="1"/>
        <end position="46"/>
    </location>
</feature>
<dbReference type="AlphaFoldDB" id="A0A7G2RMG0"/>
<dbReference type="PANTHER" id="PTHR24177:SF292">
    <property type="entry name" value="ANKYRIN REPEAT FAMILY PROTEIN-RELATED"/>
    <property type="match status" value="1"/>
</dbReference>
<dbReference type="EMBL" id="KQ090362">
    <property type="protein sequence ID" value="KMS96701.1"/>
    <property type="molecule type" value="Genomic_DNA"/>
</dbReference>
<comment type="caution">
    <text evidence="4">The sequence shown here is derived from an EMBL/GenBank/DDBJ whole genome shotgun (WGS) entry which is preliminary data.</text>
</comment>